<dbReference type="GO" id="GO:0016787">
    <property type="term" value="F:hydrolase activity"/>
    <property type="evidence" value="ECO:0007669"/>
    <property type="project" value="InterPro"/>
</dbReference>
<feature type="non-terminal residue" evidence="2">
    <location>
        <position position="586"/>
    </location>
</feature>
<dbReference type="Proteomes" id="UP000550508">
    <property type="component" value="Unassembled WGS sequence"/>
</dbReference>
<dbReference type="Pfam" id="PF00149">
    <property type="entry name" value="Metallophos"/>
    <property type="match status" value="1"/>
</dbReference>
<sequence>MSSSQFPPIAIIADAHFHDLYGDYDFSGIDVAGRNMSARRLTDTVRSTRVFNESYRALRAALDTVIERGMKHVVLLGDYSDDGQAATIRALREVLDGYTRDHGLNFIATPGNHDIFGPTGRHHAKRLLNPDGTYTIVASDGDFVDDDADGMVTTDKMYCSGYPAGLSALPDLGFFRKASDLHWETPFGADDRPERRLYAVRSEDGCNEYRLMDASYLVEPEPGVWLLMIDANVFEPRNGEFVEGHAGAFVDSTNAGWNAMLEHKAFILDWAKDVAARARLNGKTLLAFSHYPALDMLDGTMDDELAVIGRTSSIERIPSRAVADALMDAGIHIHFSGHLHVNDTARADRDDTFLINIGVPSLVAFPPVFKIITFGEDSLKVETVALDKVPIDPLLIEQYRVEIGVTGKKVGQILDAPDYGTFIAEHVDQLVVHRYLRREWPKDLARVLAQINLGDLAVLGHHHQAVALADATVLLHAERGRYESMERIRSALRAAGLTLDELDAITCLKLLGDWYKLRLGSELGLDRIPSDRMRMYRYLMELFSDQSSVKSGEAQDTFMRLFRMMARYLSGHPSRNFTIDLATGKI</sequence>
<evidence type="ECO:0000313" key="2">
    <source>
        <dbReference type="EMBL" id="NTS33811.1"/>
    </source>
</evidence>
<dbReference type="RefSeq" id="WP_174208484.1">
    <property type="nucleotide sequence ID" value="NZ_JABUMX010000007.1"/>
</dbReference>
<proteinExistence type="predicted"/>
<evidence type="ECO:0000259" key="1">
    <source>
        <dbReference type="Pfam" id="PF00149"/>
    </source>
</evidence>
<accession>A0A849VV12</accession>
<dbReference type="AlphaFoldDB" id="A0A849VV12"/>
<dbReference type="Gene3D" id="3.60.21.10">
    <property type="match status" value="2"/>
</dbReference>
<comment type="caution">
    <text evidence="2">The sequence shown here is derived from an EMBL/GenBank/DDBJ whole genome shotgun (WGS) entry which is preliminary data.</text>
</comment>
<gene>
    <name evidence="2" type="ORF">HQ945_21360</name>
</gene>
<feature type="domain" description="Calcineurin-like phosphoesterase" evidence="1">
    <location>
        <begin position="8"/>
        <end position="123"/>
    </location>
</feature>
<dbReference type="InterPro" id="IPR004843">
    <property type="entry name" value="Calcineurin-like_PHP"/>
</dbReference>
<dbReference type="InterPro" id="IPR029052">
    <property type="entry name" value="Metallo-depent_PP-like"/>
</dbReference>
<reference evidence="2 3" key="1">
    <citation type="submission" date="2020-05" db="EMBL/GenBank/DDBJ databases">
        <authorList>
            <person name="Kim M.K."/>
        </authorList>
    </citation>
    <scope>NUCLEOTIDE SEQUENCE [LARGE SCALE GENOMIC DNA]</scope>
    <source>
        <strain evidence="2 3">BT25</strain>
    </source>
</reference>
<protein>
    <submittedName>
        <fullName evidence="2">Metallophosphoesterase</fullName>
    </submittedName>
</protein>
<keyword evidence="3" id="KW-1185">Reference proteome</keyword>
<evidence type="ECO:0000313" key="3">
    <source>
        <dbReference type="Proteomes" id="UP000550508"/>
    </source>
</evidence>
<dbReference type="SUPFAM" id="SSF56300">
    <property type="entry name" value="Metallo-dependent phosphatases"/>
    <property type="match status" value="1"/>
</dbReference>
<dbReference type="CDD" id="cd00838">
    <property type="entry name" value="MPP_superfamily"/>
    <property type="match status" value="1"/>
</dbReference>
<organism evidence="2 3">
    <name type="scientific">Phyllobacterium pellucidum</name>
    <dbReference type="NCBI Taxonomy" id="2740464"/>
    <lineage>
        <taxon>Bacteria</taxon>
        <taxon>Pseudomonadati</taxon>
        <taxon>Pseudomonadota</taxon>
        <taxon>Alphaproteobacteria</taxon>
        <taxon>Hyphomicrobiales</taxon>
        <taxon>Phyllobacteriaceae</taxon>
        <taxon>Phyllobacterium</taxon>
    </lineage>
</organism>
<name>A0A849VV12_9HYPH</name>
<dbReference type="EMBL" id="JABUMX010000007">
    <property type="protein sequence ID" value="NTS33811.1"/>
    <property type="molecule type" value="Genomic_DNA"/>
</dbReference>